<accession>A0ABS5CYR1</accession>
<sequence length="64" mass="7519">MKNKTQQQINVFDVADYLINNVDTNKHKITNMKINKLLYYIQGHYVAQHEKPLFKEPNCIAALN</sequence>
<keyword evidence="2" id="KW-1185">Reference proteome</keyword>
<dbReference type="RefSeq" id="WP_203552384.1">
    <property type="nucleotide sequence ID" value="NZ_JACAOD020000012.1"/>
</dbReference>
<protein>
    <submittedName>
        <fullName evidence="1">Uncharacterized protein</fullName>
    </submittedName>
</protein>
<evidence type="ECO:0000313" key="1">
    <source>
        <dbReference type="EMBL" id="MBP5836109.1"/>
    </source>
</evidence>
<proteinExistence type="predicted"/>
<gene>
    <name evidence="1" type="ORF">CHTY_002610</name>
</gene>
<dbReference type="EMBL" id="JACAOD020000012">
    <property type="protein sequence ID" value="MBP5836109.1"/>
    <property type="molecule type" value="Genomic_DNA"/>
</dbReference>
<reference evidence="1" key="1">
    <citation type="submission" date="2021-04" db="EMBL/GenBank/DDBJ databases">
        <title>Genomic features of Candidatus Phytoplasma meliae isolate ChTYXIII (1SrXIII-G).</title>
        <authorList>
            <person name="Fernandez F.D."/>
            <person name="Conci L.R."/>
        </authorList>
    </citation>
    <scope>NUCLEOTIDE SEQUENCE [LARGE SCALE GENOMIC DNA]</scope>
    <source>
        <strain evidence="1">ChTYXIII-Mo</strain>
    </source>
</reference>
<organism evidence="1 2">
    <name type="scientific">Candidatus Phytoplasma meliae</name>
    <dbReference type="NCBI Taxonomy" id="1848402"/>
    <lineage>
        <taxon>Bacteria</taxon>
        <taxon>Bacillati</taxon>
        <taxon>Mycoplasmatota</taxon>
        <taxon>Mollicutes</taxon>
        <taxon>Acholeplasmatales</taxon>
        <taxon>Acholeplasmataceae</taxon>
        <taxon>Candidatus Phytoplasma</taxon>
        <taxon>16SrXIII (Mexican periwinkle virescence group)</taxon>
    </lineage>
</organism>
<evidence type="ECO:0000313" key="2">
    <source>
        <dbReference type="Proteomes" id="UP001195571"/>
    </source>
</evidence>
<comment type="caution">
    <text evidence="1">The sequence shown here is derived from an EMBL/GenBank/DDBJ whole genome shotgun (WGS) entry which is preliminary data.</text>
</comment>
<name>A0ABS5CYR1_9MOLU</name>
<dbReference type="Proteomes" id="UP001195571">
    <property type="component" value="Unassembled WGS sequence"/>
</dbReference>